<comment type="caution">
    <text evidence="3">The sequence shown here is derived from an EMBL/GenBank/DDBJ whole genome shotgun (WGS) entry which is preliminary data.</text>
</comment>
<keyword evidence="2" id="KW-0812">Transmembrane</keyword>
<dbReference type="RefSeq" id="WP_133318212.1">
    <property type="nucleotide sequence ID" value="NZ_SMTL01000008.1"/>
</dbReference>
<keyword evidence="2" id="KW-0472">Membrane</keyword>
<dbReference type="OrthoDB" id="9792788at2"/>
<dbReference type="Pfam" id="PF04186">
    <property type="entry name" value="FxsA"/>
    <property type="match status" value="1"/>
</dbReference>
<evidence type="ECO:0000256" key="2">
    <source>
        <dbReference type="SAM" id="Phobius"/>
    </source>
</evidence>
<dbReference type="InterPro" id="IPR007313">
    <property type="entry name" value="FxsA"/>
</dbReference>
<keyword evidence="4" id="KW-1185">Reference proteome</keyword>
<dbReference type="Proteomes" id="UP000295238">
    <property type="component" value="Unassembled WGS sequence"/>
</dbReference>
<organism evidence="3 4">
    <name type="scientific">Rhizobium deserti</name>
    <dbReference type="NCBI Taxonomy" id="2547961"/>
    <lineage>
        <taxon>Bacteria</taxon>
        <taxon>Pseudomonadati</taxon>
        <taxon>Pseudomonadota</taxon>
        <taxon>Alphaproteobacteria</taxon>
        <taxon>Hyphomicrobiales</taxon>
        <taxon>Rhizobiaceae</taxon>
        <taxon>Rhizobium/Agrobacterium group</taxon>
        <taxon>Rhizobium</taxon>
    </lineage>
</organism>
<proteinExistence type="predicted"/>
<sequence length="170" mass="18327">MRLFLVPLLLLGWPLAEIAGFVLVGRAVGLWGTLGLVIGTAILGGLLMRSQGMHLLRQISQESREGRMPGRALIDGAMIVVAGVLLLLPGFLTDIIGILLFIPGIRSLIWSAIGKRIVVVSSGKGGFTARHRSAKPRAEALGPVFDLDEQEFQRRPSSPSPWTPPDEKDC</sequence>
<dbReference type="PANTHER" id="PTHR35335:SF1">
    <property type="entry name" value="UPF0716 PROTEIN FXSA"/>
    <property type="match status" value="1"/>
</dbReference>
<evidence type="ECO:0000256" key="1">
    <source>
        <dbReference type="SAM" id="MobiDB-lite"/>
    </source>
</evidence>
<dbReference type="PANTHER" id="PTHR35335">
    <property type="entry name" value="UPF0716 PROTEIN FXSA"/>
    <property type="match status" value="1"/>
</dbReference>
<feature type="region of interest" description="Disordered" evidence="1">
    <location>
        <begin position="150"/>
        <end position="170"/>
    </location>
</feature>
<accession>A0A4R5U803</accession>
<dbReference type="AlphaFoldDB" id="A0A4R5U803"/>
<evidence type="ECO:0000313" key="4">
    <source>
        <dbReference type="Proteomes" id="UP000295238"/>
    </source>
</evidence>
<protein>
    <submittedName>
        <fullName evidence="3">Membrane protein FxsA</fullName>
    </submittedName>
</protein>
<reference evidence="3 4" key="1">
    <citation type="submission" date="2019-03" db="EMBL/GenBank/DDBJ databases">
        <title>Rhizobium sp. nov., an bacterium isolated from biocrust in Mu Us Desert.</title>
        <authorList>
            <person name="Lixiong L."/>
        </authorList>
    </citation>
    <scope>NUCLEOTIDE SEQUENCE [LARGE SCALE GENOMIC DNA]</scope>
    <source>
        <strain evidence="3 4">SPY-1</strain>
    </source>
</reference>
<keyword evidence="2" id="KW-1133">Transmembrane helix</keyword>
<feature type="transmembrane region" description="Helical" evidence="2">
    <location>
        <begin position="69"/>
        <end position="89"/>
    </location>
</feature>
<gene>
    <name evidence="3" type="primary">fxsA</name>
    <name evidence="3" type="ORF">E2F50_21370</name>
</gene>
<dbReference type="NCBIfam" id="NF008528">
    <property type="entry name" value="PRK11463.1-2"/>
    <property type="match status" value="1"/>
</dbReference>
<evidence type="ECO:0000313" key="3">
    <source>
        <dbReference type="EMBL" id="TDK30383.1"/>
    </source>
</evidence>
<dbReference type="GO" id="GO:0016020">
    <property type="term" value="C:membrane"/>
    <property type="evidence" value="ECO:0007669"/>
    <property type="project" value="InterPro"/>
</dbReference>
<dbReference type="EMBL" id="SMTL01000008">
    <property type="protein sequence ID" value="TDK30383.1"/>
    <property type="molecule type" value="Genomic_DNA"/>
</dbReference>
<feature type="transmembrane region" description="Helical" evidence="2">
    <location>
        <begin position="28"/>
        <end position="48"/>
    </location>
</feature>
<name>A0A4R5U803_9HYPH</name>